<reference evidence="1 2" key="1">
    <citation type="submission" date="2019-09" db="EMBL/GenBank/DDBJ databases">
        <title>Consistent, comparative and evidence-based genome assembly and annotation for Cryptosporidium parvum, C. hominis and C. tyzzeri.</title>
        <authorList>
            <person name="Baptista R.P."/>
            <person name="Li Y."/>
            <person name="Sateriale A."/>
            <person name="Ansell B."/>
            <person name="Jex A."/>
            <person name="Sanders M."/>
            <person name="Brooks K."/>
            <person name="Tracey A."/>
            <person name="Berriman M."/>
            <person name="Striepen B."/>
            <person name="Cotton J.A."/>
            <person name="Kissinger J.C."/>
        </authorList>
    </citation>
    <scope>NUCLEOTIDE SEQUENCE [LARGE SCALE GENOMIC DNA]</scope>
    <source>
        <strain evidence="1 2">IOWA-ATCC</strain>
    </source>
</reference>
<accession>A0A7S7LK41</accession>
<dbReference type="Proteomes" id="UP000593906">
    <property type="component" value="Chromosome 1"/>
</dbReference>
<dbReference type="AlphaFoldDB" id="A0A7S7LK41"/>
<gene>
    <name evidence="1" type="ORF">CPATCC_000301</name>
</gene>
<organism evidence="1 2">
    <name type="scientific">Cryptosporidium parvum</name>
    <dbReference type="NCBI Taxonomy" id="5807"/>
    <lineage>
        <taxon>Eukaryota</taxon>
        <taxon>Sar</taxon>
        <taxon>Alveolata</taxon>
        <taxon>Apicomplexa</taxon>
        <taxon>Conoidasida</taxon>
        <taxon>Coccidia</taxon>
        <taxon>Eucoccidiorida</taxon>
        <taxon>Eimeriorina</taxon>
        <taxon>Cryptosporidiidae</taxon>
        <taxon>Cryptosporidium</taxon>
    </lineage>
</organism>
<name>A0A7S7LK41_CRYPV</name>
<sequence>MCFPGYKKKWGVSEGMHIRSFNLKIFLFKKNFGLCIFSNSSLFYVDKNYSNMHADFYMQNFTRNTFIANIACNCRYRRAFTKKSEKKLINQLNLKKYRNRLFLKLYS</sequence>
<dbReference type="EMBL" id="CP044422">
    <property type="protein sequence ID" value="QOY43508.1"/>
    <property type="molecule type" value="Genomic_DNA"/>
</dbReference>
<evidence type="ECO:0000313" key="1">
    <source>
        <dbReference type="EMBL" id="QOY43508.1"/>
    </source>
</evidence>
<protein>
    <submittedName>
        <fullName evidence="1">Uncharacterized protein</fullName>
    </submittedName>
</protein>
<dbReference type="VEuPathDB" id="CryptoDB:CPATCC_0038160"/>
<proteinExistence type="predicted"/>
<evidence type="ECO:0000313" key="2">
    <source>
        <dbReference type="Proteomes" id="UP000593906"/>
    </source>
</evidence>